<protein>
    <recommendedName>
        <fullName evidence="3">Transcriptional regulator</fullName>
    </recommendedName>
</protein>
<reference evidence="1 2" key="1">
    <citation type="submission" date="2023-07" db="EMBL/GenBank/DDBJ databases">
        <title>Sorghum-associated microbial communities from plants grown in Nebraska, USA.</title>
        <authorList>
            <person name="Schachtman D."/>
        </authorList>
    </citation>
    <scope>NUCLEOTIDE SEQUENCE [LARGE SCALE GENOMIC DNA]</scope>
    <source>
        <strain evidence="1 2">DS1027</strain>
    </source>
</reference>
<dbReference type="Proteomes" id="UP001184150">
    <property type="component" value="Unassembled WGS sequence"/>
</dbReference>
<gene>
    <name evidence="1" type="ORF">J2792_002370</name>
</gene>
<sequence length="156" mass="16987">MQHSNSAQNNSIVLDEQIRDVLRRHIKRAYDRHQFTRATLSAESGVPLAQIDQIVAGAGSERHRRVRCEDAFNIAYTLGDGCVQALIGLIRYTAQKIDGEALDASQIMATTMPHMATIATAAADGRFDHTEMPSVRDAADQIIATFLPLSSAGGRP</sequence>
<evidence type="ECO:0000313" key="2">
    <source>
        <dbReference type="Proteomes" id="UP001184150"/>
    </source>
</evidence>
<evidence type="ECO:0008006" key="3">
    <source>
        <dbReference type="Google" id="ProtNLM"/>
    </source>
</evidence>
<dbReference type="EMBL" id="JAVDRD010000005">
    <property type="protein sequence ID" value="MDR6511498.1"/>
    <property type="molecule type" value="Genomic_DNA"/>
</dbReference>
<organism evidence="1 2">
    <name type="scientific">Novosphingobium capsulatum</name>
    <dbReference type="NCBI Taxonomy" id="13688"/>
    <lineage>
        <taxon>Bacteria</taxon>
        <taxon>Pseudomonadati</taxon>
        <taxon>Pseudomonadota</taxon>
        <taxon>Alphaproteobacteria</taxon>
        <taxon>Sphingomonadales</taxon>
        <taxon>Sphingomonadaceae</taxon>
        <taxon>Novosphingobium</taxon>
    </lineage>
</organism>
<name>A0ABU1MMW9_9SPHN</name>
<dbReference type="RefSeq" id="WP_309805367.1">
    <property type="nucleotide sequence ID" value="NZ_JAVDRD010000005.1"/>
</dbReference>
<accession>A0ABU1MMW9</accession>
<proteinExistence type="predicted"/>
<comment type="caution">
    <text evidence="1">The sequence shown here is derived from an EMBL/GenBank/DDBJ whole genome shotgun (WGS) entry which is preliminary data.</text>
</comment>
<evidence type="ECO:0000313" key="1">
    <source>
        <dbReference type="EMBL" id="MDR6511498.1"/>
    </source>
</evidence>
<keyword evidence="2" id="KW-1185">Reference proteome</keyword>